<organism evidence="2 3">
    <name type="scientific">Bacillus thuringiensis</name>
    <dbReference type="NCBI Taxonomy" id="1428"/>
    <lineage>
        <taxon>Bacteria</taxon>
        <taxon>Bacillati</taxon>
        <taxon>Bacillota</taxon>
        <taxon>Bacilli</taxon>
        <taxon>Bacillales</taxon>
        <taxon>Bacillaceae</taxon>
        <taxon>Bacillus</taxon>
        <taxon>Bacillus cereus group</taxon>
    </lineage>
</organism>
<dbReference type="PANTHER" id="PTHR42791">
    <property type="entry name" value="GNAT FAMILY ACETYLTRANSFERASE"/>
    <property type="match status" value="1"/>
</dbReference>
<protein>
    <submittedName>
        <fullName evidence="2">GNAT family N-acetyltransferase</fullName>
    </submittedName>
</protein>
<dbReference type="InterPro" id="IPR000182">
    <property type="entry name" value="GNAT_dom"/>
</dbReference>
<evidence type="ECO:0000313" key="3">
    <source>
        <dbReference type="Proteomes" id="UP000194143"/>
    </source>
</evidence>
<dbReference type="InterPro" id="IPR016181">
    <property type="entry name" value="Acyl_CoA_acyltransferase"/>
</dbReference>
<dbReference type="GO" id="GO:0016747">
    <property type="term" value="F:acyltransferase activity, transferring groups other than amino-acyl groups"/>
    <property type="evidence" value="ECO:0007669"/>
    <property type="project" value="InterPro"/>
</dbReference>
<proteinExistence type="predicted"/>
<evidence type="ECO:0000259" key="1">
    <source>
        <dbReference type="PROSITE" id="PS51186"/>
    </source>
</evidence>
<gene>
    <name evidence="2" type="ORF">CAB88_13550</name>
</gene>
<keyword evidence="3" id="KW-1185">Reference proteome</keyword>
<dbReference type="Pfam" id="PF13673">
    <property type="entry name" value="Acetyltransf_10"/>
    <property type="match status" value="1"/>
</dbReference>
<sequence>MMNYKQQLLDNFAFKTSYIAQFVPGMSIKKTKDYIAVDCGLPADTFNIITLLNNNLTEGIEKLYKEVEYYYQRNFPMSVWLWDEEQERDIKSELIKIGLKEVEQNIAMVADLKTISPTINMPVSFTIQQASSPGQINKFGETLADLFGTSEEGIHVQAFYNQISNLDICNSENLKLFLGLYEGEVVTVGSLICSKDSIGIYDIATKEGMRGRGFGSAMFNFLLQEAHKFKNTYCVLQASPDGINIYKKSGFQAIGKMTVLENRHLIE</sequence>
<evidence type="ECO:0000313" key="2">
    <source>
        <dbReference type="EMBL" id="ARP58027.1"/>
    </source>
</evidence>
<feature type="domain" description="N-acetyltransferase" evidence="1">
    <location>
        <begin position="125"/>
        <end position="267"/>
    </location>
</feature>
<dbReference type="AlphaFoldDB" id="A0A1W6WNA4"/>
<reference evidence="2 3" key="1">
    <citation type="submission" date="2017-04" db="EMBL/GenBank/DDBJ databases">
        <title>Complete Genome Sequence of Bacillus thuringiensis type Strain ATCC 10792.</title>
        <authorList>
            <person name="Oh D.-H."/>
            <person name="Park B.-J."/>
            <person name="Shuai W."/>
            <person name="Chelliah R."/>
        </authorList>
    </citation>
    <scope>NUCLEOTIDE SEQUENCE [LARGE SCALE GENOMIC DNA]</scope>
    <source>
        <strain evidence="2 3">ATCC 10792</strain>
    </source>
</reference>
<dbReference type="Gene3D" id="3.40.630.30">
    <property type="match status" value="1"/>
</dbReference>
<dbReference type="Proteomes" id="UP000194143">
    <property type="component" value="Chromosome"/>
</dbReference>
<accession>A0A1W6WNA4</accession>
<name>A0A1W6WNA4_BACTU</name>
<dbReference type="PROSITE" id="PS51186">
    <property type="entry name" value="GNAT"/>
    <property type="match status" value="1"/>
</dbReference>
<keyword evidence="2" id="KW-0808">Transferase</keyword>
<dbReference type="PANTHER" id="PTHR42791:SF1">
    <property type="entry name" value="N-ACETYLTRANSFERASE DOMAIN-CONTAINING PROTEIN"/>
    <property type="match status" value="1"/>
</dbReference>
<dbReference type="SUPFAM" id="SSF55729">
    <property type="entry name" value="Acyl-CoA N-acyltransferases (Nat)"/>
    <property type="match status" value="1"/>
</dbReference>
<dbReference type="InterPro" id="IPR052523">
    <property type="entry name" value="Trichothecene_AcTrans"/>
</dbReference>
<dbReference type="CDD" id="cd04301">
    <property type="entry name" value="NAT_SF"/>
    <property type="match status" value="1"/>
</dbReference>
<dbReference type="EMBL" id="CP021061">
    <property type="protein sequence ID" value="ARP58027.1"/>
    <property type="molecule type" value="Genomic_DNA"/>
</dbReference>